<proteinExistence type="predicted"/>
<name>A0A3B0T3R6_9ZZZZ</name>
<dbReference type="Gene3D" id="3.40.50.300">
    <property type="entry name" value="P-loop containing nucleotide triphosphate hydrolases"/>
    <property type="match status" value="1"/>
</dbReference>
<evidence type="ECO:0000256" key="2">
    <source>
        <dbReference type="ARBA" id="ARBA00022741"/>
    </source>
</evidence>
<evidence type="ECO:0000256" key="5">
    <source>
        <dbReference type="ARBA" id="ARBA00022967"/>
    </source>
</evidence>
<sequence length="117" mass="12715">LTVRENLSFWAALYRAPQARIEAASVQFKLAPYSDYLAGALSTGLARRLGLARLIIAERPVWFIDEPTAALDSASSEDFVALVEAHRRRGGVVVIATHDPLPLRGARIFELTAKAAA</sequence>
<keyword evidence="3" id="KW-0201">Cytochrome c-type biogenesis</keyword>
<gene>
    <name evidence="8" type="ORF">MNBD_ALPHA05-201</name>
</gene>
<dbReference type="GO" id="GO:0017004">
    <property type="term" value="P:cytochrome complex assembly"/>
    <property type="evidence" value="ECO:0007669"/>
    <property type="project" value="UniProtKB-KW"/>
</dbReference>
<keyword evidence="6" id="KW-0472">Membrane</keyword>
<keyword evidence="5" id="KW-1278">Translocase</keyword>
<dbReference type="GO" id="GO:0005524">
    <property type="term" value="F:ATP binding"/>
    <property type="evidence" value="ECO:0007669"/>
    <property type="project" value="UniProtKB-KW"/>
</dbReference>
<dbReference type="GO" id="GO:0022857">
    <property type="term" value="F:transmembrane transporter activity"/>
    <property type="evidence" value="ECO:0007669"/>
    <property type="project" value="InterPro"/>
</dbReference>
<feature type="non-terminal residue" evidence="8">
    <location>
        <position position="1"/>
    </location>
</feature>
<evidence type="ECO:0000256" key="3">
    <source>
        <dbReference type="ARBA" id="ARBA00022748"/>
    </source>
</evidence>
<dbReference type="SUPFAM" id="SSF52540">
    <property type="entry name" value="P-loop containing nucleoside triphosphate hydrolases"/>
    <property type="match status" value="1"/>
</dbReference>
<dbReference type="InterPro" id="IPR003439">
    <property type="entry name" value="ABC_transporter-like_ATP-bd"/>
</dbReference>
<dbReference type="PANTHER" id="PTHR43499:SF1">
    <property type="entry name" value="ABC TRANSPORTER I FAMILY MEMBER 1"/>
    <property type="match status" value="1"/>
</dbReference>
<keyword evidence="1" id="KW-0813">Transport</keyword>
<reference evidence="8" key="1">
    <citation type="submission" date="2018-06" db="EMBL/GenBank/DDBJ databases">
        <authorList>
            <person name="Zhirakovskaya E."/>
        </authorList>
    </citation>
    <scope>NUCLEOTIDE SEQUENCE</scope>
</reference>
<dbReference type="GO" id="GO:0016887">
    <property type="term" value="F:ATP hydrolysis activity"/>
    <property type="evidence" value="ECO:0007669"/>
    <property type="project" value="InterPro"/>
</dbReference>
<evidence type="ECO:0000256" key="4">
    <source>
        <dbReference type="ARBA" id="ARBA00022840"/>
    </source>
</evidence>
<evidence type="ECO:0000259" key="7">
    <source>
        <dbReference type="Pfam" id="PF00005"/>
    </source>
</evidence>
<evidence type="ECO:0000256" key="6">
    <source>
        <dbReference type="ARBA" id="ARBA00023136"/>
    </source>
</evidence>
<keyword evidence="4" id="KW-0067">ATP-binding</keyword>
<protein>
    <recommendedName>
        <fullName evidence="7">ABC transporter domain-containing protein</fullName>
    </recommendedName>
</protein>
<dbReference type="EMBL" id="UOEH01000551">
    <property type="protein sequence ID" value="VAW06979.1"/>
    <property type="molecule type" value="Genomic_DNA"/>
</dbReference>
<feature type="domain" description="ABC transporter" evidence="7">
    <location>
        <begin position="2"/>
        <end position="69"/>
    </location>
</feature>
<dbReference type="PANTHER" id="PTHR43499">
    <property type="entry name" value="ABC TRANSPORTER I FAMILY MEMBER 1"/>
    <property type="match status" value="1"/>
</dbReference>
<dbReference type="Pfam" id="PF00005">
    <property type="entry name" value="ABC_tran"/>
    <property type="match status" value="1"/>
</dbReference>
<keyword evidence="2" id="KW-0547">Nucleotide-binding</keyword>
<evidence type="ECO:0000256" key="1">
    <source>
        <dbReference type="ARBA" id="ARBA00022448"/>
    </source>
</evidence>
<dbReference type="InterPro" id="IPR027417">
    <property type="entry name" value="P-loop_NTPase"/>
</dbReference>
<evidence type="ECO:0000313" key="8">
    <source>
        <dbReference type="EMBL" id="VAW06979.1"/>
    </source>
</evidence>
<dbReference type="InterPro" id="IPR005895">
    <property type="entry name" value="ABC_transptr_haem_export_CcmA"/>
</dbReference>
<dbReference type="AlphaFoldDB" id="A0A3B0T3R6"/>
<organism evidence="8">
    <name type="scientific">hydrothermal vent metagenome</name>
    <dbReference type="NCBI Taxonomy" id="652676"/>
    <lineage>
        <taxon>unclassified sequences</taxon>
        <taxon>metagenomes</taxon>
        <taxon>ecological metagenomes</taxon>
    </lineage>
</organism>
<accession>A0A3B0T3R6</accession>